<evidence type="ECO:0000313" key="3">
    <source>
        <dbReference type="Proteomes" id="UP001177140"/>
    </source>
</evidence>
<dbReference type="AlphaFoldDB" id="A0AA41V2J7"/>
<feature type="chain" id="PRO_5041427137" description="Secreted protein" evidence="1">
    <location>
        <begin position="24"/>
        <end position="99"/>
    </location>
</feature>
<accession>A0AA41V2J7</accession>
<sequence>MKNLHYQLFGILSLLWPLSVVRRSLVLQLHKIDERREYAEFMHFPRKRFTDFVVNLTLIDHPWLTKVVIGTFCSICTRAATRCKDLGVTASHIKLSCYW</sequence>
<evidence type="ECO:0008006" key="4">
    <source>
        <dbReference type="Google" id="ProtNLM"/>
    </source>
</evidence>
<evidence type="ECO:0000313" key="2">
    <source>
        <dbReference type="EMBL" id="MCL7028446.1"/>
    </source>
</evidence>
<keyword evidence="1" id="KW-0732">Signal</keyword>
<name>A0AA41V2J7_PAPNU</name>
<feature type="signal peptide" evidence="1">
    <location>
        <begin position="1"/>
        <end position="23"/>
    </location>
</feature>
<dbReference type="Proteomes" id="UP001177140">
    <property type="component" value="Unassembled WGS sequence"/>
</dbReference>
<gene>
    <name evidence="2" type="ORF">MKW94_020244</name>
</gene>
<proteinExistence type="predicted"/>
<keyword evidence="3" id="KW-1185">Reference proteome</keyword>
<dbReference type="EMBL" id="JAJJMA010079620">
    <property type="protein sequence ID" value="MCL7028446.1"/>
    <property type="molecule type" value="Genomic_DNA"/>
</dbReference>
<feature type="non-terminal residue" evidence="2">
    <location>
        <position position="1"/>
    </location>
</feature>
<reference evidence="2" key="1">
    <citation type="submission" date="2022-03" db="EMBL/GenBank/DDBJ databases">
        <title>A functionally conserved STORR gene fusion in Papaver species that diverged 16.8 million years ago.</title>
        <authorList>
            <person name="Catania T."/>
        </authorList>
    </citation>
    <scope>NUCLEOTIDE SEQUENCE</scope>
    <source>
        <strain evidence="2">S-191538</strain>
    </source>
</reference>
<protein>
    <recommendedName>
        <fullName evidence="4">Secreted protein</fullName>
    </recommendedName>
</protein>
<organism evidence="2 3">
    <name type="scientific">Papaver nudicaule</name>
    <name type="common">Iceland poppy</name>
    <dbReference type="NCBI Taxonomy" id="74823"/>
    <lineage>
        <taxon>Eukaryota</taxon>
        <taxon>Viridiplantae</taxon>
        <taxon>Streptophyta</taxon>
        <taxon>Embryophyta</taxon>
        <taxon>Tracheophyta</taxon>
        <taxon>Spermatophyta</taxon>
        <taxon>Magnoliopsida</taxon>
        <taxon>Ranunculales</taxon>
        <taxon>Papaveraceae</taxon>
        <taxon>Papaveroideae</taxon>
        <taxon>Papaver</taxon>
    </lineage>
</organism>
<evidence type="ECO:0000256" key="1">
    <source>
        <dbReference type="SAM" id="SignalP"/>
    </source>
</evidence>
<comment type="caution">
    <text evidence="2">The sequence shown here is derived from an EMBL/GenBank/DDBJ whole genome shotgun (WGS) entry which is preliminary data.</text>
</comment>